<evidence type="ECO:0000259" key="5">
    <source>
        <dbReference type="PROSITE" id="PS51700"/>
    </source>
</evidence>
<evidence type="ECO:0000256" key="2">
    <source>
        <dbReference type="ARBA" id="ARBA00012489"/>
    </source>
</evidence>
<evidence type="ECO:0000313" key="6">
    <source>
        <dbReference type="EMBL" id="CAG5100047.1"/>
    </source>
</evidence>
<keyword evidence="7" id="KW-1185">Reference proteome</keyword>
<evidence type="ECO:0000256" key="4">
    <source>
        <dbReference type="ARBA" id="ARBA00022829"/>
    </source>
</evidence>
<dbReference type="PROSITE" id="PS51700">
    <property type="entry name" value="SEPARIN"/>
    <property type="match status" value="1"/>
</dbReference>
<dbReference type="PANTHER" id="PTHR12792">
    <property type="entry name" value="EXTRA SPINDLE POLES 1-RELATED"/>
    <property type="match status" value="1"/>
</dbReference>
<dbReference type="EC" id="3.4.22.49" evidence="2"/>
<accession>A0ABN7SMF9</accession>
<reference evidence="6 7" key="1">
    <citation type="submission" date="2021-04" db="EMBL/GenBank/DDBJ databases">
        <authorList>
            <person name="Bliznina A."/>
        </authorList>
    </citation>
    <scope>NUCLEOTIDE SEQUENCE [LARGE SCALE GENOMIC DNA]</scope>
</reference>
<evidence type="ECO:0000313" key="7">
    <source>
        <dbReference type="Proteomes" id="UP001158576"/>
    </source>
</evidence>
<feature type="domain" description="Peptidase C50" evidence="5">
    <location>
        <begin position="1572"/>
        <end position="1668"/>
    </location>
</feature>
<sequence>MDHDQAQYEKLVASGNVIAAFKTQFNYVKETAKRENPVDYKKLSLVVNNLMELFPIISVNSSSIMATIKARLQGFLWDLYSTAAHRTLMMTRDDELWIDGRKAWLKLERWRQSNQDSRFLRVFFHTWWLATHQQCRRLYNDFREDIIQQSSVPGLGLRLINEFLQFIDEKFKVPALDKKMMDLDDRKHLGPPIGETFKELTAFVSAFKQDIFERFPSGKNWRKHEFVCMARLMKYLSKYLTPKFITPSSGIFENDIQEIIYGFAQICHNICENLVTLPEKDSNVLLALETVLIPLNESIGNMAEALSKFTGSNFKHHHKYAAFSVYSFCRVLQTIAKRNDLDKTKQREIVETGLKNLGGSFKYVYSISKHDDNFTNLEHWNLIELTINELAITCETNNLCSRKNSNSMTIFREMEIDLRKNRQPSKMDIVYMKAFLNQLFSQPYKRCGFSENSLFDMFGVVKKSRARFLSILISTLSEYGVPDKTEPVVLIVDTLVEFGDVEKLPEKDQDLLKLVIAQLREFFPKETKKLASIIKNEDDELITVWKMLSVWQRDLQVAWSEKMAKATSKPPTLDVEKLSKIKVKTQFKKTSSEMQVCNYVNTVYIAAQLLLILGKREAGNRVLKDLLTALVDWYFQKTKIIASVSELLGDLVMDLGSSLWVARRHSYFSTQPEYDEDIHWTLKRANACELTSKDKKHLAFGYMMFQDGIPETKKSYIGWIDEAITRIMLQTSLSGSSGWSDYHDKAFGHVGSMITANQTSGLRYALQLIITFLSRACDRQFYKTIFVTSGKAEGSMKVQKIGREMIATLRALEKTIWISVDFIDDLIKRGMSTEARMFSNELLVLSDIWGLQTVNIMAKTLQIRALELEGQTSKWEEEIPALLKVFDINEDNPFMRDVNPQAKAQANSLNSQMAEKIMKKTETTEAFTFQLPVLPKIGKLDLDVARNYVIALTTFFRVHPDPTRAVNAGLFLFKEIAIAGHQLPQLLLELAYVIVLRATELDRPSDAVEHVKIALEPVRNSEKVNPKKCGRFAKLQVAIVIYNRTFDANKENLELTAPFQEMANTSNVKMPARRGRVKTTSDQTPAITPMKPVNVKLQKRKKDMLRIFNDDAAISLATPKRAKIKNEIKDADYTPRTPVSATRTTRITRATARRMKIEAVDGDQAGDTIFEDPEEEARVVPMGDIPDLSPIKTSQKDKTEGVRLQNFSSRPVSPIESEINTIFSTHTGAGDPPKHISEEAVLDEALATAKKNSDMETIRAIYNLRIGQILRQEQVSQQSTMVLSNSSKLAALHTDVNGIGAVLEAQYYAHARMSNNVSFVPEENWIQAKDMADNISIEFPFLRQELKDTVVLVSLIPALSKTLSCTYENCLALITRLEPNGKCISIGFDGHAFAKEAVQMRDMCHKISEEIGKDVKNPTKWWKVREKREKYCKDLVLSILPDVLGPALALFTFSESITWTDAVPKPKNSLHADFLSHAIRAWSHMNTLGRTNVAELVGVNKLDLDHLAKNHVFAELDYQRTTATYLILGRVVQSIAMERMPICQGILMSRMLSVRHAEYILRQPASKRSVDISNLLYVVDNHVNLATSATTVGNFFKSVQQWDGYVSIIPNSRELIEKLNKFDLYVFAGHGSGSDFVGGWGGVARKGVTSTMHLIGCASGRLLDYGRTEPRGAVTCVLNSGSSSVMGMLWDVTDRDIDRFTLRLYKDWFSAASNSSKETGPCLSRFINECSRACKLPYVVAGATVNYGLIPVCHNIPQGWEKGLPEQIDYKK</sequence>
<keyword evidence="4" id="KW-0159">Chromosome partition</keyword>
<comment type="catalytic activity">
    <reaction evidence="1">
        <text>All bonds known to be hydrolyzed by this endopeptidase have arginine in P1 and an acidic residue in P4. P6 is often occupied by an acidic residue or by a hydroxy-amino-acid residue, the phosphorylation of which enhances cleavage.</text>
        <dbReference type="EC" id="3.4.22.49"/>
    </reaction>
</comment>
<dbReference type="EMBL" id="OU015569">
    <property type="protein sequence ID" value="CAG5100047.1"/>
    <property type="molecule type" value="Genomic_DNA"/>
</dbReference>
<dbReference type="InterPro" id="IPR005314">
    <property type="entry name" value="Peptidase_C50"/>
</dbReference>
<dbReference type="Pfam" id="PF03568">
    <property type="entry name" value="Separin_C"/>
    <property type="match status" value="1"/>
</dbReference>
<proteinExistence type="predicted"/>
<dbReference type="InterPro" id="IPR030397">
    <property type="entry name" value="SEPARIN_core_dom"/>
</dbReference>
<evidence type="ECO:0000256" key="1">
    <source>
        <dbReference type="ARBA" id="ARBA00000451"/>
    </source>
</evidence>
<keyword evidence="3" id="KW-0378">Hydrolase</keyword>
<dbReference type="Proteomes" id="UP001158576">
    <property type="component" value="Chromosome XSR"/>
</dbReference>
<protein>
    <recommendedName>
        <fullName evidence="2">separase</fullName>
        <ecNumber evidence="2">3.4.22.49</ecNumber>
    </recommendedName>
</protein>
<evidence type="ECO:0000256" key="3">
    <source>
        <dbReference type="ARBA" id="ARBA00022801"/>
    </source>
</evidence>
<gene>
    <name evidence="6" type="ORF">OKIOD_LOCUS8374</name>
</gene>
<organism evidence="6 7">
    <name type="scientific">Oikopleura dioica</name>
    <name type="common">Tunicate</name>
    <dbReference type="NCBI Taxonomy" id="34765"/>
    <lineage>
        <taxon>Eukaryota</taxon>
        <taxon>Metazoa</taxon>
        <taxon>Chordata</taxon>
        <taxon>Tunicata</taxon>
        <taxon>Appendicularia</taxon>
        <taxon>Copelata</taxon>
        <taxon>Oikopleuridae</taxon>
        <taxon>Oikopleura</taxon>
    </lineage>
</organism>
<dbReference type="PANTHER" id="PTHR12792:SF0">
    <property type="entry name" value="SEPARIN"/>
    <property type="match status" value="1"/>
</dbReference>
<name>A0ABN7SMF9_OIKDI</name>